<keyword evidence="4 8" id="KW-0812">Transmembrane</keyword>
<dbReference type="InterPro" id="IPR036259">
    <property type="entry name" value="MFS_trans_sf"/>
</dbReference>
<feature type="transmembrane region" description="Helical" evidence="8">
    <location>
        <begin position="365"/>
        <end position="387"/>
    </location>
</feature>
<evidence type="ECO:0000256" key="1">
    <source>
        <dbReference type="ARBA" id="ARBA00004651"/>
    </source>
</evidence>
<dbReference type="Gene3D" id="1.20.1250.20">
    <property type="entry name" value="MFS general substrate transporter like domains"/>
    <property type="match status" value="1"/>
</dbReference>
<evidence type="ECO:0000256" key="5">
    <source>
        <dbReference type="ARBA" id="ARBA00022989"/>
    </source>
</evidence>
<dbReference type="Proteomes" id="UP000193006">
    <property type="component" value="Chromosome"/>
</dbReference>
<feature type="transmembrane region" description="Helical" evidence="8">
    <location>
        <begin position="93"/>
        <end position="113"/>
    </location>
</feature>
<dbReference type="NCBIfam" id="TIGR00886">
    <property type="entry name" value="2A0108"/>
    <property type="match status" value="1"/>
</dbReference>
<dbReference type="EMBL" id="CP020814">
    <property type="protein sequence ID" value="ARK30487.1"/>
    <property type="molecule type" value="Genomic_DNA"/>
</dbReference>
<gene>
    <name evidence="9" type="primary">narK</name>
    <name evidence="9" type="ORF">BkAM31D_11965</name>
</gene>
<dbReference type="InterPro" id="IPR011701">
    <property type="entry name" value="MFS"/>
</dbReference>
<dbReference type="PANTHER" id="PTHR23515">
    <property type="entry name" value="HIGH-AFFINITY NITRATE TRANSPORTER 2.3"/>
    <property type="match status" value="1"/>
</dbReference>
<sequence length="439" mass="48024">MARITEWQPENQEFWEREGKRHARRNLWISVPTLLLAFVVWQIWSVVAVRLNDIGFQFTDEQLFTLAAVPGLVGASLRFIYTFAVGKFGGRNWVVFSTGILLLPTIGIGFAVQNPETPYWLMLTLAALCGLGGGNFSSALANISFFFPKKEKGTALGINGGLGNMGVSVVQFVTPLIITVGTFAFIGGEGQVLANGQEIWLQNAAFIWVVPIIIMTIVAYFGMDNLPTAKQSVKDQFIIVKRKHTWIMTILYVATFGSFIGYGAAFPLLLRSQFPEYVALAFLGAFLAAAFRPVGGWVSDKFGGAKVTTLVLITMSLGALAVIYFSGQQHFAGFLISFLILFIAAGMGSGSTFQMIPLIFPVKEAAPVLGFTAAFAAYGSFFIPQLFGWSSSATGTPVTALYLFIGFYVLSIVLNWYYYQRKNAEVACDTMIESKQKAS</sequence>
<dbReference type="RefSeq" id="WP_066151190.1">
    <property type="nucleotide sequence ID" value="NZ_CP020814.1"/>
</dbReference>
<dbReference type="Pfam" id="PF07690">
    <property type="entry name" value="MFS_1"/>
    <property type="match status" value="1"/>
</dbReference>
<dbReference type="CDD" id="cd17341">
    <property type="entry name" value="MFS_NRT2_like"/>
    <property type="match status" value="1"/>
</dbReference>
<proteinExistence type="inferred from homology"/>
<dbReference type="GO" id="GO:0005886">
    <property type="term" value="C:plasma membrane"/>
    <property type="evidence" value="ECO:0007669"/>
    <property type="project" value="UniProtKB-SubCell"/>
</dbReference>
<keyword evidence="6 8" id="KW-0534">Nitrate assimilation</keyword>
<dbReference type="InterPro" id="IPR044772">
    <property type="entry name" value="NO3_transporter"/>
</dbReference>
<feature type="transmembrane region" description="Helical" evidence="8">
    <location>
        <begin position="244"/>
        <end position="265"/>
    </location>
</feature>
<evidence type="ECO:0000256" key="3">
    <source>
        <dbReference type="ARBA" id="ARBA00022448"/>
    </source>
</evidence>
<keyword evidence="5 8" id="KW-1133">Transmembrane helix</keyword>
<feature type="transmembrane region" description="Helical" evidence="8">
    <location>
        <begin position="331"/>
        <end position="353"/>
    </location>
</feature>
<feature type="transmembrane region" description="Helical" evidence="8">
    <location>
        <begin position="307"/>
        <end position="325"/>
    </location>
</feature>
<organism evidence="9 10">
    <name type="scientific">Halalkalibacter krulwichiae</name>
    <dbReference type="NCBI Taxonomy" id="199441"/>
    <lineage>
        <taxon>Bacteria</taxon>
        <taxon>Bacillati</taxon>
        <taxon>Bacillota</taxon>
        <taxon>Bacilli</taxon>
        <taxon>Bacillales</taxon>
        <taxon>Bacillaceae</taxon>
        <taxon>Halalkalibacter</taxon>
    </lineage>
</organism>
<comment type="subcellular location">
    <subcellularLocation>
        <location evidence="1 8">Cell membrane</location>
        <topology evidence="1 8">Multi-pass membrane protein</topology>
    </subcellularLocation>
</comment>
<dbReference type="STRING" id="199441.BkAM31D_11965"/>
<feature type="transmembrane region" description="Helical" evidence="8">
    <location>
        <begin position="119"/>
        <end position="147"/>
    </location>
</feature>
<feature type="transmembrane region" description="Helical" evidence="8">
    <location>
        <begin position="27"/>
        <end position="51"/>
    </location>
</feature>
<feature type="transmembrane region" description="Helical" evidence="8">
    <location>
        <begin position="399"/>
        <end position="419"/>
    </location>
</feature>
<protein>
    <recommendedName>
        <fullName evidence="8">Nitrate/nitrite transporter</fullName>
    </recommendedName>
</protein>
<keyword evidence="10" id="KW-1185">Reference proteome</keyword>
<evidence type="ECO:0000256" key="4">
    <source>
        <dbReference type="ARBA" id="ARBA00022692"/>
    </source>
</evidence>
<evidence type="ECO:0000256" key="7">
    <source>
        <dbReference type="ARBA" id="ARBA00023136"/>
    </source>
</evidence>
<comment type="similarity">
    <text evidence="2 8">Belongs to the major facilitator superfamily. Nitrate/nitrite porter (TC 2.A.1.8) family.</text>
</comment>
<accession>A0A1X9MAQ3</accession>
<name>A0A1X9MAQ3_9BACI</name>
<feature type="transmembrane region" description="Helical" evidence="8">
    <location>
        <begin position="199"/>
        <end position="223"/>
    </location>
</feature>
<evidence type="ECO:0000256" key="2">
    <source>
        <dbReference type="ARBA" id="ARBA00008432"/>
    </source>
</evidence>
<keyword evidence="8" id="KW-1003">Cell membrane</keyword>
<evidence type="ECO:0000256" key="8">
    <source>
        <dbReference type="RuleBase" id="RU366033"/>
    </source>
</evidence>
<evidence type="ECO:0000313" key="9">
    <source>
        <dbReference type="EMBL" id="ARK30487.1"/>
    </source>
</evidence>
<dbReference type="GO" id="GO:0015113">
    <property type="term" value="F:nitrite transmembrane transporter activity"/>
    <property type="evidence" value="ECO:0007669"/>
    <property type="project" value="InterPro"/>
</dbReference>
<dbReference type="SUPFAM" id="SSF103473">
    <property type="entry name" value="MFS general substrate transporter"/>
    <property type="match status" value="1"/>
</dbReference>
<feature type="transmembrane region" description="Helical" evidence="8">
    <location>
        <begin position="167"/>
        <end position="187"/>
    </location>
</feature>
<feature type="transmembrane region" description="Helical" evidence="8">
    <location>
        <begin position="63"/>
        <end position="81"/>
    </location>
</feature>
<evidence type="ECO:0000256" key="6">
    <source>
        <dbReference type="ARBA" id="ARBA00023063"/>
    </source>
</evidence>
<evidence type="ECO:0000313" key="10">
    <source>
        <dbReference type="Proteomes" id="UP000193006"/>
    </source>
</evidence>
<keyword evidence="3 8" id="KW-0813">Transport</keyword>
<dbReference type="GO" id="GO:0015112">
    <property type="term" value="F:nitrate transmembrane transporter activity"/>
    <property type="evidence" value="ECO:0007669"/>
    <property type="project" value="UniProtKB-UniRule"/>
</dbReference>
<dbReference type="KEGG" id="bkw:BkAM31D_11965"/>
<reference evidence="9 10" key="1">
    <citation type="submission" date="2017-04" db="EMBL/GenBank/DDBJ databases">
        <title>Bacillus krulwichiae AM31D Genome sequencing and assembly.</title>
        <authorList>
            <person name="Krulwich T.A."/>
            <person name="Anastor L."/>
            <person name="Ehrlich R."/>
            <person name="Ehrlich G.D."/>
            <person name="Janto B."/>
        </authorList>
    </citation>
    <scope>NUCLEOTIDE SEQUENCE [LARGE SCALE GENOMIC DNA]</scope>
    <source>
        <strain evidence="9 10">AM31D</strain>
    </source>
</reference>
<keyword evidence="7 8" id="KW-0472">Membrane</keyword>
<dbReference type="GO" id="GO:0042128">
    <property type="term" value="P:nitrate assimilation"/>
    <property type="evidence" value="ECO:0007669"/>
    <property type="project" value="UniProtKB-UniRule"/>
</dbReference>
<dbReference type="InterPro" id="IPR004737">
    <property type="entry name" value="NO3_transporter_NarK/NarU-like"/>
</dbReference>
<dbReference type="AlphaFoldDB" id="A0A1X9MAQ3"/>
<feature type="transmembrane region" description="Helical" evidence="8">
    <location>
        <begin position="277"/>
        <end position="295"/>
    </location>
</feature>